<dbReference type="InterPro" id="IPR052710">
    <property type="entry name" value="CAAX_protease"/>
</dbReference>
<dbReference type="GO" id="GO:0080120">
    <property type="term" value="P:CAAX-box protein maturation"/>
    <property type="evidence" value="ECO:0007669"/>
    <property type="project" value="UniProtKB-ARBA"/>
</dbReference>
<evidence type="ECO:0000313" key="3">
    <source>
        <dbReference type="EMBL" id="AET33791.1"/>
    </source>
</evidence>
<feature type="transmembrane region" description="Helical" evidence="1">
    <location>
        <begin position="58"/>
        <end position="79"/>
    </location>
</feature>
<gene>
    <name evidence="3" type="ORF">P186_2405</name>
</gene>
<keyword evidence="1" id="KW-0812">Transmembrane</keyword>
<dbReference type="Pfam" id="PF02517">
    <property type="entry name" value="Rce1-like"/>
    <property type="match status" value="1"/>
</dbReference>
<dbReference type="BioCyc" id="PSP1104324:GJSN-2351-MONOMER"/>
<dbReference type="EMBL" id="CP003098">
    <property type="protein sequence ID" value="AET33791.1"/>
    <property type="molecule type" value="Genomic_DNA"/>
</dbReference>
<dbReference type="GO" id="GO:0004175">
    <property type="term" value="F:endopeptidase activity"/>
    <property type="evidence" value="ECO:0007669"/>
    <property type="project" value="UniProtKB-ARBA"/>
</dbReference>
<dbReference type="eggNOG" id="arCOG03735">
    <property type="taxonomic scope" value="Archaea"/>
</dbReference>
<keyword evidence="1" id="KW-1133">Transmembrane helix</keyword>
<dbReference type="InterPro" id="IPR003675">
    <property type="entry name" value="Rce1/LyrA-like_dom"/>
</dbReference>
<dbReference type="OrthoDB" id="275779at2157"/>
<keyword evidence="1" id="KW-0472">Membrane</keyword>
<evidence type="ECO:0000256" key="1">
    <source>
        <dbReference type="SAM" id="Phobius"/>
    </source>
</evidence>
<dbReference type="HOGENOM" id="CLU_1307865_0_0_2"/>
<feature type="transmembrane region" description="Helical" evidence="1">
    <location>
        <begin position="156"/>
        <end position="174"/>
    </location>
</feature>
<protein>
    <submittedName>
        <fullName evidence="3">Abortive infection protein</fullName>
    </submittedName>
</protein>
<dbReference type="PANTHER" id="PTHR36435:SF1">
    <property type="entry name" value="CAAX AMINO TERMINAL PROTEASE FAMILY PROTEIN"/>
    <property type="match status" value="1"/>
</dbReference>
<dbReference type="RefSeq" id="WP_014289616.1">
    <property type="nucleotide sequence ID" value="NC_016645.1"/>
</dbReference>
<name>G7VCA5_9CREN</name>
<feature type="domain" description="CAAX prenyl protease 2/Lysostaphin resistance protein A-like" evidence="2">
    <location>
        <begin position="104"/>
        <end position="188"/>
    </location>
</feature>
<dbReference type="KEGG" id="pyr:P186_2405"/>
<dbReference type="PANTHER" id="PTHR36435">
    <property type="entry name" value="SLR1288 PROTEIN"/>
    <property type="match status" value="1"/>
</dbReference>
<organism evidence="3 4">
    <name type="scientific">Pyrobaculum ferrireducens</name>
    <dbReference type="NCBI Taxonomy" id="1104324"/>
    <lineage>
        <taxon>Archaea</taxon>
        <taxon>Thermoproteota</taxon>
        <taxon>Thermoprotei</taxon>
        <taxon>Thermoproteales</taxon>
        <taxon>Thermoproteaceae</taxon>
        <taxon>Pyrobaculum</taxon>
    </lineage>
</organism>
<dbReference type="AlphaFoldDB" id="G7VCA5"/>
<feature type="transmembrane region" description="Helical" evidence="1">
    <location>
        <begin position="101"/>
        <end position="122"/>
    </location>
</feature>
<evidence type="ECO:0000259" key="2">
    <source>
        <dbReference type="Pfam" id="PF02517"/>
    </source>
</evidence>
<dbReference type="GeneID" id="11594007"/>
<reference evidence="3 4" key="1">
    <citation type="journal article" date="2012" name="J. Bacteriol.">
        <title>Complete genome sequence of strain 1860, a crenarchaeon of the genus pyrobaculum able to grow with various electron acceptors.</title>
        <authorList>
            <person name="Mardanov A.V."/>
            <person name="Gumerov V.M."/>
            <person name="Slobodkina G.B."/>
            <person name="Beletsky A.V."/>
            <person name="Bonch-Osmolovskaya E.A."/>
            <person name="Ravin N.V."/>
            <person name="Skryabin K.G."/>
        </authorList>
    </citation>
    <scope>NUCLEOTIDE SEQUENCE [LARGE SCALE GENOMIC DNA]</scope>
    <source>
        <strain evidence="3 4">1860</strain>
    </source>
</reference>
<dbReference type="Proteomes" id="UP000005867">
    <property type="component" value="Chromosome"/>
</dbReference>
<feature type="transmembrane region" description="Helical" evidence="1">
    <location>
        <begin position="29"/>
        <end position="46"/>
    </location>
</feature>
<keyword evidence="4" id="KW-1185">Reference proteome</keyword>
<accession>G7VCA5</accession>
<evidence type="ECO:0000313" key="4">
    <source>
        <dbReference type="Proteomes" id="UP000005867"/>
    </source>
</evidence>
<proteinExistence type="predicted"/>
<sequence>MVIRLLVTAAFIAGIAALAIIKPPVCAALYGGTLYYAAFLPAGYLARWRLGRGFPLAYGVYFLSLMAAGLLILASPQILQSYNEVREAQARYFSAASQCPLGRPLLVIQAIFLAPLVEEVVFRGLLFEEVRRRWGTASAYLISSLGFALLHNPGLGAVPIFIVALSLAFAYHRYGLPASIMLHATQNTLAMLIH</sequence>
<dbReference type="STRING" id="1104324.P186_2405"/>